<organism evidence="4 5">
    <name type="scientific">Trypanosoma vivax (strain Y486)</name>
    <dbReference type="NCBI Taxonomy" id="1055687"/>
    <lineage>
        <taxon>Eukaryota</taxon>
        <taxon>Discoba</taxon>
        <taxon>Euglenozoa</taxon>
        <taxon>Kinetoplastea</taxon>
        <taxon>Metakinetoplastina</taxon>
        <taxon>Trypanosomatida</taxon>
        <taxon>Trypanosomatidae</taxon>
        <taxon>Trypanosoma</taxon>
        <taxon>Duttonella</taxon>
    </lineage>
</organism>
<evidence type="ECO:0000256" key="1">
    <source>
        <dbReference type="ARBA" id="ARBA00022490"/>
    </source>
</evidence>
<accession>F9WPK9</accession>
<reference evidence="4 5" key="1">
    <citation type="journal article" date="2012" name="Proc. Natl. Acad. Sci. U.S.A.">
        <title>Antigenic diversity is generated by distinct evolutionary mechanisms in African trypanosome species.</title>
        <authorList>
            <person name="Jackson A.P."/>
            <person name="Berry A."/>
            <person name="Aslett M."/>
            <person name="Allison H.C."/>
            <person name="Burton P."/>
            <person name="Vavrova-Anderson J."/>
            <person name="Brown R."/>
            <person name="Browne H."/>
            <person name="Corton N."/>
            <person name="Hauser H."/>
            <person name="Gamble J."/>
            <person name="Gilderthorp R."/>
            <person name="Marcello L."/>
            <person name="McQuillan J."/>
            <person name="Otto T.D."/>
            <person name="Quail M.A."/>
            <person name="Sanders M.J."/>
            <person name="van Tonder A."/>
            <person name="Ginger M.L."/>
            <person name="Field M.C."/>
            <person name="Barry J.D."/>
            <person name="Hertz-Fowler C."/>
            <person name="Berriman M."/>
        </authorList>
    </citation>
    <scope>NUCLEOTIDE SEQUENCE</scope>
    <source>
        <strain evidence="4 5">Y486</strain>
    </source>
</reference>
<dbReference type="EMBL" id="CAEX01003511">
    <property type="protein sequence ID" value="CCD19486.1"/>
    <property type="molecule type" value="Genomic_DNA"/>
</dbReference>
<evidence type="ECO:0000313" key="5">
    <source>
        <dbReference type="Proteomes" id="UP000009027"/>
    </source>
</evidence>
<gene>
    <name evidence="4" type="ORF">TvY486_0021840</name>
</gene>
<feature type="region of interest" description="Disordered" evidence="3">
    <location>
        <begin position="109"/>
        <end position="129"/>
    </location>
</feature>
<proteinExistence type="predicted"/>
<protein>
    <recommendedName>
        <fullName evidence="6">Cytoplasmic tRNA 2-thiolation protein 2</fullName>
    </recommendedName>
</protein>
<dbReference type="InterPro" id="IPR014729">
    <property type="entry name" value="Rossmann-like_a/b/a_fold"/>
</dbReference>
<dbReference type="AlphaFoldDB" id="F9WPK9"/>
<dbReference type="PANTHER" id="PTHR20882">
    <property type="entry name" value="CYTOPLASMIC TRNA 2-THIOLATION PROTEIN 2"/>
    <property type="match status" value="1"/>
</dbReference>
<evidence type="ECO:0008006" key="6">
    <source>
        <dbReference type="Google" id="ProtNLM"/>
    </source>
</evidence>
<dbReference type="InterPro" id="IPR019407">
    <property type="entry name" value="CTU2"/>
</dbReference>
<keyword evidence="5" id="KW-1185">Reference proteome</keyword>
<evidence type="ECO:0000256" key="2">
    <source>
        <dbReference type="ARBA" id="ARBA00022694"/>
    </source>
</evidence>
<dbReference type="GO" id="GO:0016783">
    <property type="term" value="F:sulfurtransferase activity"/>
    <property type="evidence" value="ECO:0007669"/>
    <property type="project" value="TreeGrafter"/>
</dbReference>
<dbReference type="PANTHER" id="PTHR20882:SF14">
    <property type="entry name" value="CYTOPLASMIC TRNA 2-THIOLATION PROTEIN 2"/>
    <property type="match status" value="1"/>
</dbReference>
<dbReference type="GO" id="GO:0005829">
    <property type="term" value="C:cytosol"/>
    <property type="evidence" value="ECO:0007669"/>
    <property type="project" value="TreeGrafter"/>
</dbReference>
<name>F9WPK9_TRYVY</name>
<dbReference type="Proteomes" id="UP000009027">
    <property type="component" value="Unassembled WGS sequence"/>
</dbReference>
<sequence length="566" mass="62946">MALCFKCKAEHAVVCSRDGPGKPYCCRCFTDFCTRLIRDSLFRSCGLPCNEPMVVAVSGGHSSMMMLHQLGLLRMQNRLRPGDGYVAFELIPLHLQEVELIAPSLEEPQEPCVSSTKDGTHGQGSVSGAGNAELRRAASGVIEQFEMLEELVRTHCTRWEFASVPLFTPDEIIVVRYSDYLSPTELRAFRLALHHPRLSLTSRELLHTRIRGRVLAIACVDMINRWKRARQVANGWHHMITGENALRCCVTALRELMSGGSGGNVVHHSGHRGLVGQCVVMRPLRTLLPRELVMYCSLHGIANGYTPTLGTYTNIRSINRTLEAFFNSMMTSYRTSIFNVLNTVMKLDVGAAAELLDVDLHAPTTTTVGDGVLPSARGQQQNHKQLKRVIPGKMAQHHFEQLKRKDPPRHRWGGEATEFLQPDEYLCLVCGCLADYSADCALKLSHCWRFACDPCLRLLTDLSEKLPSQVSVSSKDVALSISEGHQTSITATAQATAATEEDSVLLVFHSLATQMESLTRETDNSPNVDTTDETSVARSVRRRLSLHHVREFILPDSDSEWIGEVE</sequence>
<dbReference type="VEuPathDB" id="TriTrypDB:TvY486_0021840"/>
<evidence type="ECO:0000256" key="3">
    <source>
        <dbReference type="SAM" id="MobiDB-lite"/>
    </source>
</evidence>
<dbReference type="Gene3D" id="3.40.50.620">
    <property type="entry name" value="HUPs"/>
    <property type="match status" value="1"/>
</dbReference>
<dbReference type="GO" id="GO:0002143">
    <property type="term" value="P:tRNA wobble position uridine thiolation"/>
    <property type="evidence" value="ECO:0007669"/>
    <property type="project" value="TreeGrafter"/>
</dbReference>
<keyword evidence="2" id="KW-0819">tRNA processing</keyword>
<dbReference type="GO" id="GO:0000049">
    <property type="term" value="F:tRNA binding"/>
    <property type="evidence" value="ECO:0007669"/>
    <property type="project" value="InterPro"/>
</dbReference>
<evidence type="ECO:0000313" key="4">
    <source>
        <dbReference type="EMBL" id="CCD19486.1"/>
    </source>
</evidence>
<keyword evidence="1" id="KW-0963">Cytoplasm</keyword>